<dbReference type="InterPro" id="IPR025336">
    <property type="entry name" value="SCO4226-like"/>
</dbReference>
<evidence type="ECO:0000313" key="2">
    <source>
        <dbReference type="Proteomes" id="UP000193427"/>
    </source>
</evidence>
<gene>
    <name evidence="1" type="ORF">A4W93_17180</name>
</gene>
<reference evidence="1 2" key="1">
    <citation type="submission" date="2016-04" db="EMBL/GenBank/DDBJ databases">
        <title>Complete genome sequence of natural rubber-degrading, novel Gram-negative bacterium, Rhizobacter gummiphilus strain NS21.</title>
        <authorList>
            <person name="Tabata M."/>
            <person name="Kasai D."/>
            <person name="Fukuda M."/>
        </authorList>
    </citation>
    <scope>NUCLEOTIDE SEQUENCE [LARGE SCALE GENOMIC DNA]</scope>
    <source>
        <strain evidence="1 2">NS21</strain>
    </source>
</reference>
<proteinExistence type="predicted"/>
<sequence>MPKYVIERNIPRLGALSPAELQAASRRSNGVLRDLGPQVQWVQSFVTGDKMYCVYNAADEEVVREHARRGGFPADSVARVVTMIDPTTAEA</sequence>
<dbReference type="AlphaFoldDB" id="A0A1W6LB87"/>
<protein>
    <submittedName>
        <fullName evidence="1">Uncharacterized protein</fullName>
    </submittedName>
</protein>
<dbReference type="EMBL" id="CP015118">
    <property type="protein sequence ID" value="ARN21490.1"/>
    <property type="molecule type" value="Genomic_DNA"/>
</dbReference>
<dbReference type="RefSeq" id="WP_085751779.1">
    <property type="nucleotide sequence ID" value="NZ_BSPR01000013.1"/>
</dbReference>
<accession>A0A1W6LB87</accession>
<dbReference type="Pfam" id="PF14026">
    <property type="entry name" value="SCO4226-like"/>
    <property type="match status" value="1"/>
</dbReference>
<dbReference type="KEGG" id="rgu:A4W93_17180"/>
<evidence type="ECO:0000313" key="1">
    <source>
        <dbReference type="EMBL" id="ARN21490.1"/>
    </source>
</evidence>
<dbReference type="STRING" id="946333.A4W93_17180"/>
<name>A0A1W6LB87_9BURK</name>
<organism evidence="1 2">
    <name type="scientific">Piscinibacter gummiphilus</name>
    <dbReference type="NCBI Taxonomy" id="946333"/>
    <lineage>
        <taxon>Bacteria</taxon>
        <taxon>Pseudomonadati</taxon>
        <taxon>Pseudomonadota</taxon>
        <taxon>Betaproteobacteria</taxon>
        <taxon>Burkholderiales</taxon>
        <taxon>Sphaerotilaceae</taxon>
        <taxon>Piscinibacter</taxon>
    </lineage>
</organism>
<keyword evidence="2" id="KW-1185">Reference proteome</keyword>
<dbReference type="Proteomes" id="UP000193427">
    <property type="component" value="Chromosome"/>
</dbReference>
<dbReference type="OrthoDB" id="9800027at2"/>